<evidence type="ECO:0000313" key="2">
    <source>
        <dbReference type="EMBL" id="ORY66169.1"/>
    </source>
</evidence>
<protein>
    <submittedName>
        <fullName evidence="2">Uncharacterized protein</fullName>
    </submittedName>
</protein>
<dbReference type="AlphaFoldDB" id="A0A1Y2E3S9"/>
<dbReference type="Proteomes" id="UP000193689">
    <property type="component" value="Unassembled WGS sequence"/>
</dbReference>
<gene>
    <name evidence="2" type="ORF">BCR38DRAFT_408137</name>
</gene>
<feature type="compositionally biased region" description="Basic and acidic residues" evidence="1">
    <location>
        <begin position="44"/>
        <end position="82"/>
    </location>
</feature>
<dbReference type="GeneID" id="63774449"/>
<dbReference type="InParanoid" id="A0A1Y2E3S9"/>
<evidence type="ECO:0000256" key="1">
    <source>
        <dbReference type="SAM" id="MobiDB-lite"/>
    </source>
</evidence>
<feature type="compositionally biased region" description="Basic and acidic residues" evidence="1">
    <location>
        <begin position="17"/>
        <end position="33"/>
    </location>
</feature>
<accession>A0A1Y2E3S9</accession>
<dbReference type="STRING" id="1141098.A0A1Y2E3S9"/>
<name>A0A1Y2E3S9_9PEZI</name>
<comment type="caution">
    <text evidence="2">The sequence shown here is derived from an EMBL/GenBank/DDBJ whole genome shotgun (WGS) entry which is preliminary data.</text>
</comment>
<proteinExistence type="predicted"/>
<reference evidence="2 3" key="1">
    <citation type="submission" date="2016-07" db="EMBL/GenBank/DDBJ databases">
        <title>Pervasive Adenine N6-methylation of Active Genes in Fungi.</title>
        <authorList>
            <consortium name="DOE Joint Genome Institute"/>
            <person name="Mondo S.J."/>
            <person name="Dannebaum R.O."/>
            <person name="Kuo R.C."/>
            <person name="Labutti K."/>
            <person name="Haridas S."/>
            <person name="Kuo A."/>
            <person name="Salamov A."/>
            <person name="Ahrendt S.R."/>
            <person name="Lipzen A."/>
            <person name="Sullivan W."/>
            <person name="Andreopoulos W.B."/>
            <person name="Clum A."/>
            <person name="Lindquist E."/>
            <person name="Daum C."/>
            <person name="Ramamoorthy G.K."/>
            <person name="Gryganskyi A."/>
            <person name="Culley D."/>
            <person name="Magnuson J.K."/>
            <person name="James T.Y."/>
            <person name="O'Malley M.A."/>
            <person name="Stajich J.E."/>
            <person name="Spatafora J.W."/>
            <person name="Visel A."/>
            <person name="Grigoriev I.V."/>
        </authorList>
    </citation>
    <scope>NUCLEOTIDE SEQUENCE [LARGE SCALE GENOMIC DNA]</scope>
    <source>
        <strain evidence="2 3">CBS 129021</strain>
    </source>
</reference>
<dbReference type="EMBL" id="MCFJ01000005">
    <property type="protein sequence ID" value="ORY66169.1"/>
    <property type="molecule type" value="Genomic_DNA"/>
</dbReference>
<feature type="compositionally biased region" description="Basic residues" evidence="1">
    <location>
        <begin position="34"/>
        <end position="43"/>
    </location>
</feature>
<dbReference type="RefSeq" id="XP_040717133.1">
    <property type="nucleotide sequence ID" value="XM_040858237.1"/>
</dbReference>
<organism evidence="2 3">
    <name type="scientific">Pseudomassariella vexata</name>
    <dbReference type="NCBI Taxonomy" id="1141098"/>
    <lineage>
        <taxon>Eukaryota</taxon>
        <taxon>Fungi</taxon>
        <taxon>Dikarya</taxon>
        <taxon>Ascomycota</taxon>
        <taxon>Pezizomycotina</taxon>
        <taxon>Sordariomycetes</taxon>
        <taxon>Xylariomycetidae</taxon>
        <taxon>Amphisphaeriales</taxon>
        <taxon>Pseudomassariaceae</taxon>
        <taxon>Pseudomassariella</taxon>
    </lineage>
</organism>
<feature type="region of interest" description="Disordered" evidence="1">
    <location>
        <begin position="1"/>
        <end position="97"/>
    </location>
</feature>
<sequence length="274" mass="31578">MSHASHLYPRTIGGLDEFEKSLDAEKVEREQTEKRKHRKHCHHRDLSMLHDKNLGENREPERHSHVKKSDSEDLPVPDKEVSAVESSTEDTNLVRDDWTTGPSALGVDCIQKGAKDTGSNWHMTKLLKGVYTVAEQTGRPVEDVAIERFRILRDFDDASEERVGMHRHRTYGEGYVGKEKPSGELFQKRKAKMGVHEEKRQWEEPRADQGTVIHNPTTSQTVGKVEQTALNKMHAQMMKAKLLRALRLYIRHLPQDKRYLDYDRSVEVPPRSTS</sequence>
<evidence type="ECO:0000313" key="3">
    <source>
        <dbReference type="Proteomes" id="UP000193689"/>
    </source>
</evidence>
<dbReference type="OrthoDB" id="2113965at2759"/>
<keyword evidence="3" id="KW-1185">Reference proteome</keyword>